<dbReference type="GO" id="GO:0004149">
    <property type="term" value="F:dihydrolipoyllysine-residue succinyltransferase activity"/>
    <property type="evidence" value="ECO:0007669"/>
    <property type="project" value="UniProtKB-EC"/>
</dbReference>
<dbReference type="Proteomes" id="UP001497744">
    <property type="component" value="Unassembled WGS sequence"/>
</dbReference>
<dbReference type="PANTHER" id="PTHR43416">
    <property type="entry name" value="DIHYDROLIPOYLLYSINE-RESIDUE SUCCINYLTRANSFERASE COMPONENT OF 2-OXOGLUTARATE DEHYDROGENASE COMPLEX, MITOCHONDRIAL-RELATED"/>
    <property type="match status" value="1"/>
</dbReference>
<evidence type="ECO:0000259" key="13">
    <source>
        <dbReference type="PROSITE" id="PS50968"/>
    </source>
</evidence>
<feature type="transmembrane region" description="Helical" evidence="12">
    <location>
        <begin position="1975"/>
        <end position="1993"/>
    </location>
</feature>
<feature type="transmembrane region" description="Helical" evidence="12">
    <location>
        <begin position="2510"/>
        <end position="2533"/>
    </location>
</feature>
<dbReference type="Pfam" id="PF00364">
    <property type="entry name" value="Biotin_lipoyl"/>
    <property type="match status" value="1"/>
</dbReference>
<dbReference type="InterPro" id="IPR050537">
    <property type="entry name" value="2-oxoacid_dehydrogenase"/>
</dbReference>
<evidence type="ECO:0000256" key="9">
    <source>
        <dbReference type="ARBA" id="ARBA00023315"/>
    </source>
</evidence>
<evidence type="ECO:0000313" key="15">
    <source>
        <dbReference type="Proteomes" id="UP001497744"/>
    </source>
</evidence>
<feature type="region of interest" description="Disordered" evidence="11">
    <location>
        <begin position="619"/>
        <end position="641"/>
    </location>
</feature>
<dbReference type="SUPFAM" id="SSF52777">
    <property type="entry name" value="CoA-dependent acyltransferases"/>
    <property type="match status" value="1"/>
</dbReference>
<dbReference type="PANTHER" id="PTHR43416:SF5">
    <property type="entry name" value="DIHYDROLIPOYLLYSINE-RESIDUE SUCCINYLTRANSFERASE COMPONENT OF 2-OXOGLUTARATE DEHYDROGENASE COMPLEX, MITOCHONDRIAL"/>
    <property type="match status" value="1"/>
</dbReference>
<dbReference type="InterPro" id="IPR003016">
    <property type="entry name" value="2-oxoA_DH_lipoyl-BS"/>
</dbReference>
<accession>A0AAV4M2A6</accession>
<dbReference type="GO" id="GO:0006099">
    <property type="term" value="P:tricarboxylic acid cycle"/>
    <property type="evidence" value="ECO:0007669"/>
    <property type="project" value="UniProtKB-KW"/>
</dbReference>
<dbReference type="PROSITE" id="PS00189">
    <property type="entry name" value="LIPOYL"/>
    <property type="match status" value="1"/>
</dbReference>
<dbReference type="Gene3D" id="2.40.50.100">
    <property type="match status" value="1"/>
</dbReference>
<dbReference type="InterPro" id="IPR023213">
    <property type="entry name" value="CAT-like_dom_sf"/>
</dbReference>
<dbReference type="GeneID" id="94197693"/>
<protein>
    <recommendedName>
        <fullName evidence="4">dihydrolipoyllysine-residue succinyltransferase</fullName>
        <ecNumber evidence="4">2.3.1.61</ecNumber>
    </recommendedName>
    <alternativeName>
        <fullName evidence="10">2-oxoglutarate dehydrogenase complex component E2</fullName>
    </alternativeName>
</protein>
<reference evidence="14 15" key="1">
    <citation type="submission" date="2021-06" db="EMBL/GenBank/DDBJ databases">
        <title>Genome sequence of Babesia caballi.</title>
        <authorList>
            <person name="Yamagishi J."/>
            <person name="Kidaka T."/>
            <person name="Ochi A."/>
        </authorList>
    </citation>
    <scope>NUCLEOTIDE SEQUENCE [LARGE SCALE GENOMIC DNA]</scope>
    <source>
        <strain evidence="14">USDA-D6B2</strain>
    </source>
</reference>
<dbReference type="CDD" id="cd06849">
    <property type="entry name" value="lipoyl_domain"/>
    <property type="match status" value="1"/>
</dbReference>
<evidence type="ECO:0000256" key="1">
    <source>
        <dbReference type="ARBA" id="ARBA00001938"/>
    </source>
</evidence>
<comment type="similarity">
    <text evidence="3">Belongs to the 2-oxoacid dehydrogenase family.</text>
</comment>
<evidence type="ECO:0000256" key="5">
    <source>
        <dbReference type="ARBA" id="ARBA00022532"/>
    </source>
</evidence>
<dbReference type="RefSeq" id="XP_067718281.1">
    <property type="nucleotide sequence ID" value="XM_067862180.1"/>
</dbReference>
<comment type="cofactor">
    <cofactor evidence="1">
        <name>(R)-lipoate</name>
        <dbReference type="ChEBI" id="CHEBI:83088"/>
    </cofactor>
</comment>
<evidence type="ECO:0000313" key="14">
    <source>
        <dbReference type="EMBL" id="GIX66212.1"/>
    </source>
</evidence>
<dbReference type="EMBL" id="BPLF01000006">
    <property type="protein sequence ID" value="GIX66212.1"/>
    <property type="molecule type" value="Genomic_DNA"/>
</dbReference>
<dbReference type="Pfam" id="PF00198">
    <property type="entry name" value="2-oxoacid_dh"/>
    <property type="match status" value="1"/>
</dbReference>
<gene>
    <name evidence="14" type="ORF">BcabD6B2_56480</name>
</gene>
<dbReference type="EC" id="2.3.1.61" evidence="4"/>
<evidence type="ECO:0000256" key="3">
    <source>
        <dbReference type="ARBA" id="ARBA00007317"/>
    </source>
</evidence>
<dbReference type="InterPro" id="IPR001078">
    <property type="entry name" value="2-oxoacid_DH_actylTfrase"/>
</dbReference>
<keyword evidence="5" id="KW-0816">Tricarboxylic acid cycle</keyword>
<name>A0AAV4M2A6_BABCB</name>
<feature type="transmembrane region" description="Helical" evidence="12">
    <location>
        <begin position="2470"/>
        <end position="2490"/>
    </location>
</feature>
<comment type="caution">
    <text evidence="14">The sequence shown here is derived from an EMBL/GenBank/DDBJ whole genome shotgun (WGS) entry which is preliminary data.</text>
</comment>
<organism evidence="14 15">
    <name type="scientific">Babesia caballi</name>
    <dbReference type="NCBI Taxonomy" id="5871"/>
    <lineage>
        <taxon>Eukaryota</taxon>
        <taxon>Sar</taxon>
        <taxon>Alveolata</taxon>
        <taxon>Apicomplexa</taxon>
        <taxon>Aconoidasida</taxon>
        <taxon>Piroplasmida</taxon>
        <taxon>Babesiidae</taxon>
        <taxon>Babesia</taxon>
    </lineage>
</organism>
<evidence type="ECO:0000256" key="4">
    <source>
        <dbReference type="ARBA" id="ARBA00012945"/>
    </source>
</evidence>
<feature type="domain" description="Lipoyl-binding" evidence="13">
    <location>
        <begin position="1"/>
        <end position="73"/>
    </location>
</feature>
<keyword evidence="12" id="KW-1133">Transmembrane helix</keyword>
<evidence type="ECO:0000256" key="12">
    <source>
        <dbReference type="SAM" id="Phobius"/>
    </source>
</evidence>
<keyword evidence="9" id="KW-0012">Acyltransferase</keyword>
<dbReference type="GO" id="GO:0005739">
    <property type="term" value="C:mitochondrion"/>
    <property type="evidence" value="ECO:0007669"/>
    <property type="project" value="TreeGrafter"/>
</dbReference>
<proteinExistence type="inferred from homology"/>
<evidence type="ECO:0000256" key="8">
    <source>
        <dbReference type="ARBA" id="ARBA00022946"/>
    </source>
</evidence>
<feature type="compositionally biased region" description="Basic and acidic residues" evidence="11">
    <location>
        <begin position="1039"/>
        <end position="1055"/>
    </location>
</feature>
<evidence type="ECO:0000256" key="6">
    <source>
        <dbReference type="ARBA" id="ARBA00022679"/>
    </source>
</evidence>
<comment type="pathway">
    <text evidence="2">Amino-acid degradation; L-lysine degradation via saccharopine pathway; glutaryl-CoA from L-lysine: step 6/6.</text>
</comment>
<dbReference type="SUPFAM" id="SSF51230">
    <property type="entry name" value="Single hybrid motif"/>
    <property type="match status" value="1"/>
</dbReference>
<keyword evidence="6" id="KW-0808">Transferase</keyword>
<keyword evidence="12" id="KW-0472">Membrane</keyword>
<feature type="compositionally biased region" description="Gly residues" evidence="11">
    <location>
        <begin position="619"/>
        <end position="637"/>
    </location>
</feature>
<evidence type="ECO:0000256" key="7">
    <source>
        <dbReference type="ARBA" id="ARBA00022823"/>
    </source>
</evidence>
<feature type="transmembrane region" description="Helical" evidence="12">
    <location>
        <begin position="2337"/>
        <end position="2360"/>
    </location>
</feature>
<sequence length="2766" mass="283724">MKLPSLGDSISEGTLSEWKKNVGDRIAVDEPLAIVETDKVTVDINSSLEGLIVKQHYEVDDTVFVGKPFVDVDTAAGEGSAAVPESRPDVAEVASKESKVESKEPVVEEAPKETRVQMTRMRKRIGERLKESQQTTVMLTTFNECDMSAIMALRKEINESGQAPVKLGFVSAYMKASTMALTKMPIMNSYIEGDEIVTKHFVDISVAVATPTGLVVPVIRDCQGKTWAELEQQLVDAAALAREGKLSLADMTGGTFTISNGGVYGSLLSTPIINPPQSSILGMHSIFKRCVVRDDAMVIRPIMNLALSYDHRLIDGREAVQFLIAIKEAIEKPELRRVGDGAHRARVVVLHDGLDLGGGHRVHAARVAHGHGDEGGLPAPEPHLVEVGEKPGRLGDVESDVGDGAAKVARLDDLAEGGSDSSHAGRVDDGARLRGAARADVDQAPFSSYADIAGEARAAVVEALGLGDGKGQGHRLVDVAATLLRGVAVGEDEGRDAGLQQALDGGEGGLAALPPDLETLERQLLAEPEGGDTLLLLGLRRRREPVLDDVHQKEQVGVCLAEPRDGVVDVGEEVQADQHGADGGPLGGVLEDAPAVLDALLGHLMDAVADELGGGGGPHGLGDAGVAHGGEGVAGDAGGREGRLVVDGVEKGLETGEEPGVLGHGLEEAEQNVHAGASPRADGNDDLVLGRLGGGAELDPELLLHDPLDVDAHFRHHRGVVDEHVGHVQLLQKVLHAAAGEAALLEGGPVDDSPRGGDGLESLVDEATNVNPFIRLVQIVDLLGFVEGGHGVAVVLFLLLLVLDFGESGLLRELRGDLGGPFRLDGLLCGHGLGGFRLVLDGDDGLGEGALLVGRDGRLGGLLLLLLAQLLRVVAGLVERLEGVRLGLGAVGDVVDGLSGRQELQRLELRELAHSVDELRSLPELEGGGGVGGALDLGDDDVAGALVDLADGAAPAPHVLDGADAALLENLVPLNVLLLVVGQLGQDAHVADEGEQPVEDVVLQLLLGVADDGAVADEVHALGAHPLEEQQRVVRVVGEREGRSGGSAERDGSAHEEDDDVGGLGVDLPLGAVHVVRELELWLHEGEAAPAPADGVVVVRPQGVEDEAVPGQGLPAHVDGALVLGGVAAAAADAFGAALGLLALAGLDEGAVNVHGNLLLQKLAQTPVEVLHAHGRLLPSGLVDVLVVDEEALGGHELLLGGEALAAGKVVGGDDAQLVGVLDPLRLRLAVLPSLEERVRSGLGAVVLQLQHGGEAAGDVEVVAQTLVLVERAVAAEAVGAVGVLDDFVEVGEETRVGGVGRLLGDGDLAQDLVQRRNDADTALGALLALLGLLLLLGVGGLGGRVDELVAEGGALAAEAVGVGRAGGDLDEVKREGAARNAKVGEVGAVGEDGRYLAVGGGAAGAGLVGVEGSAAAGDRLDGPGALDVDGADDASDVAAGVDVVEDLAAQPALGVLHVEQHLGDELLVQVAEGVADAVVDADGRLVQAEGGTLLLGQRAYVHSLGKGGLVPDEAGDHGLDFALDVLAGALDLEVGSHELVRPDEAVYEHVVLAEELAHLGHGGELVLGGEVAHDAELLGEGDVVLAVVIGAVKDEEVAAVVHGGVQRSSLFGRGDGVGPHEGADLVEPQLRHGGGWVVRDGLEDGRGFGQKGLELLPGEAAALGEQHGRTVLLALAAAAAAPGLVRFPPVDAAQRHVLPDLLEQNLRYEVAELLLEVPLALLEELHELLAVGMRLYGVEERGVLLGGVEKPLDEGADGLGAVQAPAHLLLRGGLRVLDHGLELVHRAQDRRGVAVSLAAVAQPGVPLADLAVVDDVHVGEVDVGTELIERLPDGQKLLVGPFLFPQDARQSVVEERRVPRLYVAAEVDLSHLQHVDVVLSHVDSRGAEEVAVALPLGELHLGGELLDAALADAVPGAVLLRPEEEGVEVAVGTDVALPEDERVKGVPLDVGGVLPLLALAVEVAEVLAPGVPRLLFLLVVLLIILLGVLAVVDRDGADARVAGVVASGGALGHVRGRRGVEGLLGGAGTLAETGAVEAERDVEELPLLGVLRGVEVEKEHLGELGHGLGGVLQRLLERVRVLAANVDVGNVVGVGVVKEALAVAAAGEERLAGDLEVGLVPEVPGEGVFGVCRRGVRGVGVARLLAAHQALVFEVALGGGEVAKQHAEELGVDVDELVLGLEHLEVAHVHRLEQKLDVGRGRQELVEDVAPGADAEAESSGEEPVVGGLPVGSDEEVGSVVGGAGDAPGHRQLRVVAFLRGDLPLEFPLVPAPVEVAAAGVLELLGDVVVAGHVTGLGEGGRDVEPPPLGRLLLRRPGVVLGLLHVAFVLRARCPVGTAVGGAAAAVAVVGAAVALALAGGFGKQLVEVVLGELLGLHAGQLVGLAGRGQRVELHVGEGLLQREDDAVSGLGVFGRGLGRVPHQNALPELPEVGVEGRLQGRDNGVEEAEDGAVGNLGALFGREVEERVVGVAVAVVVQLVVGGATGPARRRLAGKRRRGRRGVVDGELVLSFAAGFFEVFGASVAASLLIAPLVADGERRVAVGEVHLRVAANGHVGAVAAGWVAEELVLQRARPLALAVVPLGVRLRRQLALGPVRDVLPHHLRMVHGRVGPQHGVGGLGLAPDEHSALLVHEPVGLGEAAVRYHLLPAPAGGITGEAPVGPGGDGLLGVLEVDDGKLEADVREDPVLRVPVLHGGLDEDREVAGLAVGPGGAPGVEQQLVVEAAAMPLHGRLDVVLRLGQAPEGADGELDAGRGILGRRARL</sequence>
<evidence type="ECO:0000256" key="10">
    <source>
        <dbReference type="ARBA" id="ARBA00032406"/>
    </source>
</evidence>
<keyword evidence="8" id="KW-0809">Transit peptide</keyword>
<keyword evidence="15" id="KW-1185">Reference proteome</keyword>
<dbReference type="InterPro" id="IPR000089">
    <property type="entry name" value="Biotin_lipoyl"/>
</dbReference>
<evidence type="ECO:0000256" key="2">
    <source>
        <dbReference type="ARBA" id="ARBA00005145"/>
    </source>
</evidence>
<keyword evidence="12" id="KW-0812">Transmembrane</keyword>
<dbReference type="InterPro" id="IPR011053">
    <property type="entry name" value="Single_hybrid_motif"/>
</dbReference>
<evidence type="ECO:0000256" key="11">
    <source>
        <dbReference type="SAM" id="MobiDB-lite"/>
    </source>
</evidence>
<dbReference type="PROSITE" id="PS50968">
    <property type="entry name" value="BIOTINYL_LIPOYL"/>
    <property type="match status" value="1"/>
</dbReference>
<dbReference type="Gene3D" id="3.30.559.10">
    <property type="entry name" value="Chloramphenicol acetyltransferase-like domain"/>
    <property type="match status" value="1"/>
</dbReference>
<keyword evidence="7" id="KW-0450">Lipoyl</keyword>
<feature type="region of interest" description="Disordered" evidence="11">
    <location>
        <begin position="1039"/>
        <end position="1063"/>
    </location>
</feature>